<organism evidence="1 2">
    <name type="scientific">Escherichia coli</name>
    <dbReference type="NCBI Taxonomy" id="562"/>
    <lineage>
        <taxon>Bacteria</taxon>
        <taxon>Pseudomonadati</taxon>
        <taxon>Pseudomonadota</taxon>
        <taxon>Gammaproteobacteria</taxon>
        <taxon>Enterobacterales</taxon>
        <taxon>Enterobacteriaceae</taxon>
        <taxon>Escherichia</taxon>
    </lineage>
</organism>
<accession>A0A376KXZ5</accession>
<name>A0A376KXZ5_ECOLX</name>
<sequence>MGYKTEKTLLIDNFHDIKGDVNSLRDFLSPFEKIFDKNNNYS</sequence>
<proteinExistence type="predicted"/>
<evidence type="ECO:0000313" key="2">
    <source>
        <dbReference type="Proteomes" id="UP000255460"/>
    </source>
</evidence>
<gene>
    <name evidence="1" type="ORF">NCTC10418_04626</name>
</gene>
<protein>
    <submittedName>
        <fullName evidence="1">Uncharacterized protein</fullName>
    </submittedName>
</protein>
<dbReference type="AlphaFoldDB" id="A0A376KXZ5"/>
<reference evidence="1 2" key="1">
    <citation type="submission" date="2018-06" db="EMBL/GenBank/DDBJ databases">
        <authorList>
            <consortium name="Pathogen Informatics"/>
            <person name="Doyle S."/>
        </authorList>
    </citation>
    <scope>NUCLEOTIDE SEQUENCE [LARGE SCALE GENOMIC DNA]</scope>
    <source>
        <strain evidence="1 2">NCTC10418</strain>
    </source>
</reference>
<dbReference type="Proteomes" id="UP000255460">
    <property type="component" value="Unassembled WGS sequence"/>
</dbReference>
<evidence type="ECO:0000313" key="1">
    <source>
        <dbReference type="EMBL" id="STE86967.1"/>
    </source>
</evidence>
<dbReference type="EMBL" id="UFZQ01000001">
    <property type="protein sequence ID" value="STE86967.1"/>
    <property type="molecule type" value="Genomic_DNA"/>
</dbReference>